<keyword evidence="1 9" id="KW-0820">tRNA-binding</keyword>
<keyword evidence="11" id="KW-1185">Reference proteome</keyword>
<dbReference type="GO" id="GO:0005634">
    <property type="term" value="C:nucleus"/>
    <property type="evidence" value="ECO:0007669"/>
    <property type="project" value="TreeGrafter"/>
</dbReference>
<dbReference type="Pfam" id="PF02005">
    <property type="entry name" value="TRM"/>
    <property type="match status" value="1"/>
</dbReference>
<keyword evidence="3 9" id="KW-0808">Transferase</keyword>
<dbReference type="GO" id="GO:0002940">
    <property type="term" value="P:tRNA N2-guanine methylation"/>
    <property type="evidence" value="ECO:0007669"/>
    <property type="project" value="TreeGrafter"/>
</dbReference>
<evidence type="ECO:0000256" key="5">
    <source>
        <dbReference type="ARBA" id="ARBA00022694"/>
    </source>
</evidence>
<keyword evidence="6 9" id="KW-0694">RNA-binding</keyword>
<dbReference type="EC" id="2.1.1.216" evidence="7"/>
<dbReference type="SUPFAM" id="SSF53335">
    <property type="entry name" value="S-adenosyl-L-methionine-dependent methyltransferases"/>
    <property type="match status" value="1"/>
</dbReference>
<dbReference type="InterPro" id="IPR002905">
    <property type="entry name" value="Trm1"/>
</dbReference>
<evidence type="ECO:0000256" key="4">
    <source>
        <dbReference type="ARBA" id="ARBA00022691"/>
    </source>
</evidence>
<organism evidence="10 11">
    <name type="scientific">Apatococcus fuscideae</name>
    <dbReference type="NCBI Taxonomy" id="2026836"/>
    <lineage>
        <taxon>Eukaryota</taxon>
        <taxon>Viridiplantae</taxon>
        <taxon>Chlorophyta</taxon>
        <taxon>core chlorophytes</taxon>
        <taxon>Trebouxiophyceae</taxon>
        <taxon>Chlorellales</taxon>
        <taxon>Chlorellaceae</taxon>
        <taxon>Apatococcus</taxon>
    </lineage>
</organism>
<keyword evidence="4 9" id="KW-0949">S-adenosyl-L-methionine</keyword>
<evidence type="ECO:0000256" key="1">
    <source>
        <dbReference type="ARBA" id="ARBA00022555"/>
    </source>
</evidence>
<name>A0AAW1SUX9_9CHLO</name>
<evidence type="ECO:0000256" key="7">
    <source>
        <dbReference type="ARBA" id="ARBA00039099"/>
    </source>
</evidence>
<comment type="similarity">
    <text evidence="9">Belongs to the class I-like SAM-binding methyltransferase superfamily. Trm1 family.</text>
</comment>
<evidence type="ECO:0000256" key="9">
    <source>
        <dbReference type="PROSITE-ProRule" id="PRU00958"/>
    </source>
</evidence>
<evidence type="ECO:0000313" key="10">
    <source>
        <dbReference type="EMBL" id="KAK9861145.1"/>
    </source>
</evidence>
<reference evidence="10 11" key="1">
    <citation type="journal article" date="2024" name="Nat. Commun.">
        <title>Phylogenomics reveals the evolutionary origins of lichenization in chlorophyte algae.</title>
        <authorList>
            <person name="Puginier C."/>
            <person name="Libourel C."/>
            <person name="Otte J."/>
            <person name="Skaloud P."/>
            <person name="Haon M."/>
            <person name="Grisel S."/>
            <person name="Petersen M."/>
            <person name="Berrin J.G."/>
            <person name="Delaux P.M."/>
            <person name="Dal Grande F."/>
            <person name="Keller J."/>
        </authorList>
    </citation>
    <scope>NUCLEOTIDE SEQUENCE [LARGE SCALE GENOMIC DNA]</scope>
    <source>
        <strain evidence="10 11">SAG 2523</strain>
    </source>
</reference>
<evidence type="ECO:0000313" key="11">
    <source>
        <dbReference type="Proteomes" id="UP001485043"/>
    </source>
</evidence>
<dbReference type="InterPro" id="IPR029063">
    <property type="entry name" value="SAM-dependent_MTases_sf"/>
</dbReference>
<dbReference type="PROSITE" id="PS51626">
    <property type="entry name" value="SAM_MT_TRM1"/>
    <property type="match status" value="1"/>
</dbReference>
<evidence type="ECO:0000256" key="8">
    <source>
        <dbReference type="ARBA" id="ARBA00051897"/>
    </source>
</evidence>
<proteinExistence type="inferred from homology"/>
<dbReference type="Proteomes" id="UP001485043">
    <property type="component" value="Unassembled WGS sequence"/>
</dbReference>
<evidence type="ECO:0000256" key="6">
    <source>
        <dbReference type="ARBA" id="ARBA00022884"/>
    </source>
</evidence>
<dbReference type="PANTHER" id="PTHR10631">
    <property type="entry name" value="N 2 ,N 2 -DIMETHYLGUANOSINE TRNA METHYLTRANSFERASE"/>
    <property type="match status" value="1"/>
</dbReference>
<evidence type="ECO:0000256" key="3">
    <source>
        <dbReference type="ARBA" id="ARBA00022679"/>
    </source>
</evidence>
<keyword evidence="2 9" id="KW-0489">Methyltransferase</keyword>
<sequence length="217" mass="23437">MTEASAALENLPSSIPEGYQLRKEGKATILQQGNDVFFNPAQVVNRDLSVLVLQQFQQVRKEEGTLKAPGRKFKAKVAQQAEAQPDGLRVLEGLAASGLRSFRYALEVEGVRRVDANDMDADAVNNIRQNCAWNTSVAGKVVPTQGDARILMMQNELAYDAVDLDPYGSPNTLLDGAVQAVAEGGLLMITATDMAGQPLTRPPSPPHCMLHPLQVCP</sequence>
<gene>
    <name evidence="10" type="ORF">WJX84_002997</name>
</gene>
<dbReference type="GO" id="GO:0160104">
    <property type="term" value="F:tRNA (guanine(26)-N2)-dimethyltransferase activity"/>
    <property type="evidence" value="ECO:0007669"/>
    <property type="project" value="UniProtKB-EC"/>
</dbReference>
<dbReference type="EMBL" id="JALJOV010000806">
    <property type="protein sequence ID" value="KAK9861145.1"/>
    <property type="molecule type" value="Genomic_DNA"/>
</dbReference>
<dbReference type="PANTHER" id="PTHR10631:SF3">
    <property type="entry name" value="TRNA (GUANINE(26)-N(2))-DIMETHYLTRANSFERASE"/>
    <property type="match status" value="1"/>
</dbReference>
<accession>A0AAW1SUX9</accession>
<comment type="catalytic activity">
    <reaction evidence="8">
        <text>guanosine(26) in tRNA + 2 S-adenosyl-L-methionine = N(2)-dimethylguanosine(26) in tRNA + 2 S-adenosyl-L-homocysteine + 2 H(+)</text>
        <dbReference type="Rhea" id="RHEA:43140"/>
        <dbReference type="Rhea" id="RHEA-COMP:10359"/>
        <dbReference type="Rhea" id="RHEA-COMP:10360"/>
        <dbReference type="ChEBI" id="CHEBI:15378"/>
        <dbReference type="ChEBI" id="CHEBI:57856"/>
        <dbReference type="ChEBI" id="CHEBI:59789"/>
        <dbReference type="ChEBI" id="CHEBI:74269"/>
        <dbReference type="ChEBI" id="CHEBI:74513"/>
        <dbReference type="EC" id="2.1.1.216"/>
    </reaction>
</comment>
<evidence type="ECO:0000256" key="2">
    <source>
        <dbReference type="ARBA" id="ARBA00022603"/>
    </source>
</evidence>
<keyword evidence="5 9" id="KW-0819">tRNA processing</keyword>
<dbReference type="Gene3D" id="3.40.50.150">
    <property type="entry name" value="Vaccinia Virus protein VP39"/>
    <property type="match status" value="1"/>
</dbReference>
<dbReference type="AlphaFoldDB" id="A0AAW1SUX9"/>
<protein>
    <recommendedName>
        <fullName evidence="7">tRNA (guanine(26)-N(2))-dimethyltransferase</fullName>
        <ecNumber evidence="7">2.1.1.216</ecNumber>
    </recommendedName>
</protein>
<dbReference type="GO" id="GO:0000049">
    <property type="term" value="F:tRNA binding"/>
    <property type="evidence" value="ECO:0007669"/>
    <property type="project" value="UniProtKB-UniRule"/>
</dbReference>
<comment type="caution">
    <text evidence="10">The sequence shown here is derived from an EMBL/GenBank/DDBJ whole genome shotgun (WGS) entry which is preliminary data.</text>
</comment>